<reference evidence="2" key="1">
    <citation type="submission" date="2019-12" db="EMBL/GenBank/DDBJ databases">
        <authorList>
            <person name="Cremers G."/>
        </authorList>
    </citation>
    <scope>NUCLEOTIDE SEQUENCE</scope>
    <source>
        <strain evidence="2">Mbul1</strain>
    </source>
</reference>
<dbReference type="EMBL" id="LR743504">
    <property type="protein sequence ID" value="CAA2104534.1"/>
    <property type="molecule type" value="Genomic_DNA"/>
</dbReference>
<dbReference type="CDD" id="cd07247">
    <property type="entry name" value="SgaA_N_like"/>
    <property type="match status" value="2"/>
</dbReference>
<accession>A0A679J0F9</accession>
<dbReference type="Pfam" id="PF00903">
    <property type="entry name" value="Glyoxalase"/>
    <property type="match status" value="2"/>
</dbReference>
<protein>
    <submittedName>
        <fullName evidence="2">27 kDa antigen Cfp30B</fullName>
    </submittedName>
</protein>
<dbReference type="InterPro" id="IPR029068">
    <property type="entry name" value="Glyas_Bleomycin-R_OHBP_Dase"/>
</dbReference>
<dbReference type="PROSITE" id="PS51819">
    <property type="entry name" value="VOC"/>
    <property type="match status" value="2"/>
</dbReference>
<gene>
    <name evidence="2" type="ORF">MBUL_02751</name>
</gene>
<dbReference type="PANTHER" id="PTHR33993:SF14">
    <property type="entry name" value="GB|AAF24581.1"/>
    <property type="match status" value="1"/>
</dbReference>
<dbReference type="AlphaFoldDB" id="A0A679J0F9"/>
<evidence type="ECO:0000313" key="2">
    <source>
        <dbReference type="EMBL" id="CAA2104534.1"/>
    </source>
</evidence>
<name>A0A679J0F9_9HYPH</name>
<evidence type="ECO:0000259" key="1">
    <source>
        <dbReference type="PROSITE" id="PS51819"/>
    </source>
</evidence>
<proteinExistence type="predicted"/>
<dbReference type="InterPro" id="IPR004360">
    <property type="entry name" value="Glyas_Fos-R_dOase_dom"/>
</dbReference>
<dbReference type="SUPFAM" id="SSF54593">
    <property type="entry name" value="Glyoxalase/Bleomycin resistance protein/Dihydroxybiphenyl dioxygenase"/>
    <property type="match status" value="2"/>
</dbReference>
<feature type="domain" description="VOC" evidence="1">
    <location>
        <begin position="6"/>
        <end position="123"/>
    </location>
</feature>
<organism evidence="2">
    <name type="scientific">Methylobacterium bullatum</name>
    <dbReference type="NCBI Taxonomy" id="570505"/>
    <lineage>
        <taxon>Bacteria</taxon>
        <taxon>Pseudomonadati</taxon>
        <taxon>Pseudomonadota</taxon>
        <taxon>Alphaproteobacteria</taxon>
        <taxon>Hyphomicrobiales</taxon>
        <taxon>Methylobacteriaceae</taxon>
        <taxon>Methylobacterium</taxon>
    </lineage>
</organism>
<dbReference type="Gene3D" id="3.10.180.10">
    <property type="entry name" value="2,3-Dihydroxybiphenyl 1,2-Dioxygenase, domain 1"/>
    <property type="match status" value="2"/>
</dbReference>
<sequence>MTETGRFVWYDLMTTDLPAAKDFYAHVMGWNIAHAGMPGTDYTLARREAVPVGGMMTLPDAVRAQGGRAGWMGYVAVADVDAASADLRAAGGTIHRAPEDIPGIGRFCVAADPQGAVFVLFRGAGPLPPAPPPGTPGHFGWHELHTRDWEAAFAFYAPLFGWVKTDAVDMGPMGTYQLFGAPGPDAGCGGIHTGGMMTNVQAPAPFWLYYVNVEDIDAAGSRIAEGGGRVVSGPHQVPGGAWTVQALDPQGAMFALVGPRASA</sequence>
<dbReference type="InterPro" id="IPR037523">
    <property type="entry name" value="VOC_core"/>
</dbReference>
<dbReference type="PANTHER" id="PTHR33993">
    <property type="entry name" value="GLYOXALASE-RELATED"/>
    <property type="match status" value="1"/>
</dbReference>
<feature type="domain" description="VOC" evidence="1">
    <location>
        <begin position="138"/>
        <end position="259"/>
    </location>
</feature>
<dbReference type="InterPro" id="IPR052164">
    <property type="entry name" value="Anthracycline_SecMetBiosynth"/>
</dbReference>